<protein>
    <submittedName>
        <fullName evidence="1">Uncharacterized protein</fullName>
    </submittedName>
</protein>
<comment type="caution">
    <text evidence="1">The sequence shown here is derived from an EMBL/GenBank/DDBJ whole genome shotgun (WGS) entry which is preliminary data.</text>
</comment>
<proteinExistence type="predicted"/>
<evidence type="ECO:0000313" key="2">
    <source>
        <dbReference type="Proteomes" id="UP000558475"/>
    </source>
</evidence>
<dbReference type="EMBL" id="JAAXZB010000002">
    <property type="protein sequence ID" value="NKW10589.1"/>
    <property type="molecule type" value="Genomic_DNA"/>
</dbReference>
<dbReference type="Proteomes" id="UP000558475">
    <property type="component" value="Unassembled WGS sequence"/>
</dbReference>
<dbReference type="AlphaFoldDB" id="A0A7X6JB31"/>
<gene>
    <name evidence="1" type="ORF">HGG76_19425</name>
</gene>
<organism evidence="1 2">
    <name type="scientific">Brucella tritici</name>
    <dbReference type="NCBI Taxonomy" id="94626"/>
    <lineage>
        <taxon>Bacteria</taxon>
        <taxon>Pseudomonadati</taxon>
        <taxon>Pseudomonadota</taxon>
        <taxon>Alphaproteobacteria</taxon>
        <taxon>Hyphomicrobiales</taxon>
        <taxon>Brucellaceae</taxon>
        <taxon>Brucella/Ochrobactrum group</taxon>
        <taxon>Brucella</taxon>
    </lineage>
</organism>
<sequence length="68" mass="7627">MNYSKSKGHRFASTRTDMEASFYPYVTDFTHVPGGGQPMGTVHYDYEVINSHNFLGYAAPGILPAIRR</sequence>
<reference evidence="1 2" key="1">
    <citation type="submission" date="2020-04" db="EMBL/GenBank/DDBJ databases">
        <title>Whole genome sequencing of clinical and environmental type strains of Ochrobactrum.</title>
        <authorList>
            <person name="Dharne M."/>
        </authorList>
    </citation>
    <scope>NUCLEOTIDE SEQUENCE [LARGE SCALE GENOMIC DNA]</scope>
    <source>
        <strain evidence="1 2">DSM 13340</strain>
    </source>
</reference>
<name>A0A7X6JB31_9HYPH</name>
<accession>A0A7X6JB31</accession>
<evidence type="ECO:0000313" key="1">
    <source>
        <dbReference type="EMBL" id="NKW10589.1"/>
    </source>
</evidence>